<keyword evidence="4 6" id="KW-1133">Transmembrane helix</keyword>
<evidence type="ECO:0000256" key="6">
    <source>
        <dbReference type="SAM" id="Phobius"/>
    </source>
</evidence>
<keyword evidence="5 6" id="KW-0472">Membrane</keyword>
<feature type="transmembrane region" description="Helical" evidence="6">
    <location>
        <begin position="85"/>
        <end position="107"/>
    </location>
</feature>
<dbReference type="GO" id="GO:0016020">
    <property type="term" value="C:membrane"/>
    <property type="evidence" value="ECO:0007669"/>
    <property type="project" value="UniProtKB-SubCell"/>
</dbReference>
<dbReference type="EMBL" id="CP029356">
    <property type="protein sequence ID" value="AWK88708.1"/>
    <property type="molecule type" value="Genomic_DNA"/>
</dbReference>
<feature type="transmembrane region" description="Helical" evidence="6">
    <location>
        <begin position="21"/>
        <end position="41"/>
    </location>
</feature>
<dbReference type="AlphaFoldDB" id="A0A2S2CW69"/>
<dbReference type="OrthoDB" id="9809509at2"/>
<gene>
    <name evidence="8" type="ORF">DEW08_21690</name>
</gene>
<geneLocation type="plasmid" evidence="8 9">
    <name>unnamed1</name>
</geneLocation>
<feature type="transmembrane region" description="Helical" evidence="6">
    <location>
        <begin position="265"/>
        <end position="281"/>
    </location>
</feature>
<keyword evidence="3 6" id="KW-0812">Transmembrane</keyword>
<keyword evidence="9" id="KW-1185">Reference proteome</keyword>
<evidence type="ECO:0000313" key="8">
    <source>
        <dbReference type="EMBL" id="AWK88708.1"/>
    </source>
</evidence>
<dbReference type="Pfam" id="PF00892">
    <property type="entry name" value="EamA"/>
    <property type="match status" value="2"/>
</dbReference>
<dbReference type="InterPro" id="IPR050638">
    <property type="entry name" value="AA-Vitamin_Transporters"/>
</dbReference>
<evidence type="ECO:0000256" key="2">
    <source>
        <dbReference type="ARBA" id="ARBA00007362"/>
    </source>
</evidence>
<evidence type="ECO:0000256" key="1">
    <source>
        <dbReference type="ARBA" id="ARBA00004141"/>
    </source>
</evidence>
<dbReference type="PANTHER" id="PTHR32322">
    <property type="entry name" value="INNER MEMBRANE TRANSPORTER"/>
    <property type="match status" value="1"/>
</dbReference>
<evidence type="ECO:0000313" key="9">
    <source>
        <dbReference type="Proteomes" id="UP000245629"/>
    </source>
</evidence>
<feature type="transmembrane region" description="Helical" evidence="6">
    <location>
        <begin position="200"/>
        <end position="220"/>
    </location>
</feature>
<dbReference type="KEGG" id="azz:DEW08_21690"/>
<dbReference type="InterPro" id="IPR037185">
    <property type="entry name" value="EmrE-like"/>
</dbReference>
<feature type="transmembrane region" description="Helical" evidence="6">
    <location>
        <begin position="164"/>
        <end position="188"/>
    </location>
</feature>
<evidence type="ECO:0000256" key="3">
    <source>
        <dbReference type="ARBA" id="ARBA00022692"/>
    </source>
</evidence>
<feature type="transmembrane region" description="Helical" evidence="6">
    <location>
        <begin position="232"/>
        <end position="253"/>
    </location>
</feature>
<dbReference type="PANTHER" id="PTHR32322:SF2">
    <property type="entry name" value="EAMA DOMAIN-CONTAINING PROTEIN"/>
    <property type="match status" value="1"/>
</dbReference>
<name>A0A2S2CW69_9PROT</name>
<reference evidence="9" key="1">
    <citation type="submission" date="2018-05" db="EMBL/GenBank/DDBJ databases">
        <title>Azospirillum thermophila sp. nov., a novel isolated from hot spring.</title>
        <authorList>
            <person name="Zhao Z."/>
        </authorList>
    </citation>
    <scope>NUCLEOTIDE SEQUENCE [LARGE SCALE GENOMIC DNA]</scope>
    <source>
        <strain evidence="9">CFH 70021</strain>
        <plasmid evidence="9">unnamed1</plasmid>
    </source>
</reference>
<feature type="domain" description="EamA" evidence="7">
    <location>
        <begin position="30"/>
        <end position="158"/>
    </location>
</feature>
<protein>
    <submittedName>
        <fullName evidence="8">EamA family transporter</fullName>
    </submittedName>
</protein>
<feature type="transmembrane region" description="Helical" evidence="6">
    <location>
        <begin position="287"/>
        <end position="304"/>
    </location>
</feature>
<accession>A0A2S2CW69</accession>
<comment type="subcellular location">
    <subcellularLocation>
        <location evidence="1">Membrane</location>
        <topology evidence="1">Multi-pass membrane protein</topology>
    </subcellularLocation>
</comment>
<keyword evidence="8" id="KW-0614">Plasmid</keyword>
<dbReference type="Proteomes" id="UP000245629">
    <property type="component" value="Plasmid unnamed1"/>
</dbReference>
<evidence type="ECO:0000259" key="7">
    <source>
        <dbReference type="Pfam" id="PF00892"/>
    </source>
</evidence>
<feature type="transmembrane region" description="Helical" evidence="6">
    <location>
        <begin position="53"/>
        <end position="73"/>
    </location>
</feature>
<dbReference type="Gene3D" id="1.10.3730.20">
    <property type="match status" value="1"/>
</dbReference>
<evidence type="ECO:0000256" key="4">
    <source>
        <dbReference type="ARBA" id="ARBA00022989"/>
    </source>
</evidence>
<organism evidence="8 9">
    <name type="scientific">Azospirillum thermophilum</name>
    <dbReference type="NCBI Taxonomy" id="2202148"/>
    <lineage>
        <taxon>Bacteria</taxon>
        <taxon>Pseudomonadati</taxon>
        <taxon>Pseudomonadota</taxon>
        <taxon>Alphaproteobacteria</taxon>
        <taxon>Rhodospirillales</taxon>
        <taxon>Azospirillaceae</taxon>
        <taxon>Azospirillum</taxon>
    </lineage>
</organism>
<dbReference type="InterPro" id="IPR000620">
    <property type="entry name" value="EamA_dom"/>
</dbReference>
<comment type="similarity">
    <text evidence="2">Belongs to the EamA transporter family.</text>
</comment>
<feature type="domain" description="EamA" evidence="7">
    <location>
        <begin position="171"/>
        <end position="304"/>
    </location>
</feature>
<evidence type="ECO:0000256" key="5">
    <source>
        <dbReference type="ARBA" id="ARBA00023136"/>
    </source>
</evidence>
<proteinExistence type="inferred from homology"/>
<dbReference type="SUPFAM" id="SSF103481">
    <property type="entry name" value="Multidrug resistance efflux transporter EmrE"/>
    <property type="match status" value="2"/>
</dbReference>
<sequence>MGERAACADAKGTAGGPAGGGTGWVSLMPAVFVLLWSTGFIGAKFGLPYAEPLTFLLVRLTLVAAVLALAALVARAPWPRRPAEIGRIALAGLLVHGVYLSGVFIAISKGVSAGVTALIVGLQPLLTATLSGPLLGERVTGRQWAGLLLGLAGVALVVREKLSVTAASLGGMGFAVAALLGITFGTLYQKRHGGSMDLRSGAAIQYAATALVLAVVAPLVETMHIRWTGEFVFALLWLSGVLSIGAIFLLFALIRRGAAAKVASLFHLTPPVTAVVAWAMFDERLGVTALVGMAVVAAGVAMVNRR</sequence>